<sequence>MAVIAKPKSKRVASLDAFRGLTIVVMILVDNAGGVYPRTEHSPWDGCTLADFVLPFFFFSSLLDLRSRLPSRVPEVNAAVRKIILRTLKLFLWGLLLQGGYSHGPDKLTYGVYMNRLRMIDLKFRKALVYLVVALIETFTIKLRPITVSPDFFSIFVAYKWQWLGGFVSFLIYMITVFTLYVPNWRFVVLNSQGAAKRYTLINLISKGINHLYSELVWKRLKACAYTSPNSDSLREDSPTRCLGPFEPEGLLSPISAILSGTIGIHNGHVLIHFKAQVLGVNGTWFNHLAILLHFTDAIPMNKQLYSFSCMCMTAGVAGIMFMAYTYWKPFLFIEWIGMNAMQVFMMAVQASTTYIIFFESVSRDNITWKDVNWILKHVFIDVWKLERVGTLLYVIFTEIVFWAVVVGVLHKLRICWKL</sequence>
<dbReference type="Proteomes" id="UP000295252">
    <property type="component" value="Chromosome V"/>
</dbReference>
<name>A0A068U544_COFCA</name>
<accession>A0A068U544</accession>
<keyword evidence="3" id="KW-1185">Reference proteome</keyword>
<dbReference type="PhylomeDB" id="A0A068U544"/>
<evidence type="ECO:0000256" key="1">
    <source>
        <dbReference type="SAM" id="Phobius"/>
    </source>
</evidence>
<feature type="transmembrane region" description="Helical" evidence="1">
    <location>
        <begin position="161"/>
        <end position="182"/>
    </location>
</feature>
<feature type="transmembrane region" description="Helical" evidence="1">
    <location>
        <begin position="305"/>
        <end position="328"/>
    </location>
</feature>
<gene>
    <name evidence="2" type="ORF">GSCOC_T00015194001</name>
</gene>
<evidence type="ECO:0008006" key="4">
    <source>
        <dbReference type="Google" id="ProtNLM"/>
    </source>
</evidence>
<dbReference type="STRING" id="49390.A0A068U544"/>
<feature type="transmembrane region" description="Helical" evidence="1">
    <location>
        <begin position="124"/>
        <end position="141"/>
    </location>
</feature>
<dbReference type="PANTHER" id="PTHR31061:SF5">
    <property type="entry name" value="HEPARAN-ALPHA-GLUCOSAMINIDE N-ACETYLTRANSFERASE CATALYTIC DOMAIN-CONTAINING PROTEIN"/>
    <property type="match status" value="1"/>
</dbReference>
<dbReference type="InParanoid" id="A0A068U544"/>
<dbReference type="AlphaFoldDB" id="A0A068U544"/>
<dbReference type="PANTHER" id="PTHR31061">
    <property type="entry name" value="LD22376P"/>
    <property type="match status" value="1"/>
</dbReference>
<evidence type="ECO:0000313" key="2">
    <source>
        <dbReference type="EMBL" id="CDP03437.1"/>
    </source>
</evidence>
<keyword evidence="1" id="KW-0812">Transmembrane</keyword>
<organism evidence="2 3">
    <name type="scientific">Coffea canephora</name>
    <name type="common">Robusta coffee</name>
    <dbReference type="NCBI Taxonomy" id="49390"/>
    <lineage>
        <taxon>Eukaryota</taxon>
        <taxon>Viridiplantae</taxon>
        <taxon>Streptophyta</taxon>
        <taxon>Embryophyta</taxon>
        <taxon>Tracheophyta</taxon>
        <taxon>Spermatophyta</taxon>
        <taxon>Magnoliopsida</taxon>
        <taxon>eudicotyledons</taxon>
        <taxon>Gunneridae</taxon>
        <taxon>Pentapetalae</taxon>
        <taxon>asterids</taxon>
        <taxon>lamiids</taxon>
        <taxon>Gentianales</taxon>
        <taxon>Rubiaceae</taxon>
        <taxon>Ixoroideae</taxon>
        <taxon>Gardenieae complex</taxon>
        <taxon>Bertiereae - Coffeeae clade</taxon>
        <taxon>Coffeeae</taxon>
        <taxon>Coffea</taxon>
    </lineage>
</organism>
<dbReference type="Gramene" id="CDP03437">
    <property type="protein sequence ID" value="CDP03437"/>
    <property type="gene ID" value="GSCOC_T00015194001"/>
</dbReference>
<feature type="transmembrane region" description="Helical" evidence="1">
    <location>
        <begin position="392"/>
        <end position="410"/>
    </location>
</feature>
<dbReference type="EMBL" id="HG739094">
    <property type="protein sequence ID" value="CDP03437.1"/>
    <property type="molecule type" value="Genomic_DNA"/>
</dbReference>
<protein>
    <recommendedName>
        <fullName evidence="4">Heparan-alpha-glucosaminide N-acetyltransferase catalytic domain-containing protein</fullName>
    </recommendedName>
</protein>
<dbReference type="OMA" id="HEIERTN"/>
<reference evidence="3" key="1">
    <citation type="journal article" date="2014" name="Science">
        <title>The coffee genome provides insight into the convergent evolution of caffeine biosynthesis.</title>
        <authorList>
            <person name="Denoeud F."/>
            <person name="Carretero-Paulet L."/>
            <person name="Dereeper A."/>
            <person name="Droc G."/>
            <person name="Guyot R."/>
            <person name="Pietrella M."/>
            <person name="Zheng C."/>
            <person name="Alberti A."/>
            <person name="Anthony F."/>
            <person name="Aprea G."/>
            <person name="Aury J.M."/>
            <person name="Bento P."/>
            <person name="Bernard M."/>
            <person name="Bocs S."/>
            <person name="Campa C."/>
            <person name="Cenci A."/>
            <person name="Combes M.C."/>
            <person name="Crouzillat D."/>
            <person name="Da Silva C."/>
            <person name="Daddiego L."/>
            <person name="De Bellis F."/>
            <person name="Dussert S."/>
            <person name="Garsmeur O."/>
            <person name="Gayraud T."/>
            <person name="Guignon V."/>
            <person name="Jahn K."/>
            <person name="Jamilloux V."/>
            <person name="Joet T."/>
            <person name="Labadie K."/>
            <person name="Lan T."/>
            <person name="Leclercq J."/>
            <person name="Lepelley M."/>
            <person name="Leroy T."/>
            <person name="Li L.T."/>
            <person name="Librado P."/>
            <person name="Lopez L."/>
            <person name="Munoz A."/>
            <person name="Noel B."/>
            <person name="Pallavicini A."/>
            <person name="Perrotta G."/>
            <person name="Poncet V."/>
            <person name="Pot D."/>
            <person name="Priyono X."/>
            <person name="Rigoreau M."/>
            <person name="Rouard M."/>
            <person name="Rozas J."/>
            <person name="Tranchant-Dubreuil C."/>
            <person name="VanBuren R."/>
            <person name="Zhang Q."/>
            <person name="Andrade A.C."/>
            <person name="Argout X."/>
            <person name="Bertrand B."/>
            <person name="de Kochko A."/>
            <person name="Graziosi G."/>
            <person name="Henry R.J."/>
            <person name="Jayarama X."/>
            <person name="Ming R."/>
            <person name="Nagai C."/>
            <person name="Rounsley S."/>
            <person name="Sankoff D."/>
            <person name="Giuliano G."/>
            <person name="Albert V.A."/>
            <person name="Wincker P."/>
            <person name="Lashermes P."/>
        </authorList>
    </citation>
    <scope>NUCLEOTIDE SEQUENCE [LARGE SCALE GENOMIC DNA]</scope>
    <source>
        <strain evidence="3">cv. DH200-94</strain>
    </source>
</reference>
<keyword evidence="1" id="KW-1133">Transmembrane helix</keyword>
<proteinExistence type="predicted"/>
<evidence type="ECO:0000313" key="3">
    <source>
        <dbReference type="Proteomes" id="UP000295252"/>
    </source>
</evidence>
<keyword evidence="1" id="KW-0472">Membrane</keyword>